<dbReference type="Pfam" id="PF05425">
    <property type="entry name" value="CopD"/>
    <property type="match status" value="1"/>
</dbReference>
<keyword evidence="4 6" id="KW-1133">Transmembrane helix</keyword>
<dbReference type="EnsemblBacteria" id="ABK78175">
    <property type="protein sequence ID" value="ABK78175"/>
    <property type="gene ID" value="CENSYa_1553"/>
</dbReference>
<accession>A0RXV8</accession>
<feature type="transmembrane region" description="Helical" evidence="6">
    <location>
        <begin position="60"/>
        <end position="82"/>
    </location>
</feature>
<reference evidence="8 9" key="1">
    <citation type="journal article" date="2006" name="Proc. Natl. Acad. Sci. U.S.A.">
        <title>Genomic analysis of the uncultivated marine crenarchaeote Cenarchaeum symbiosum.</title>
        <authorList>
            <person name="Hallam S.J."/>
            <person name="Konstantinidis K.T."/>
            <person name="Putnam N."/>
            <person name="Schleper C."/>
            <person name="Watanabe Y."/>
            <person name="Sugahara J."/>
            <person name="Preston C."/>
            <person name="de la Torre J."/>
            <person name="Richardson P.M."/>
            <person name="DeLong E.F."/>
        </authorList>
    </citation>
    <scope>NUCLEOTIDE SEQUENCE [LARGE SCALE GENOMIC DNA]</scope>
    <source>
        <strain evidence="9">A</strain>
    </source>
</reference>
<dbReference type="InterPro" id="IPR008457">
    <property type="entry name" value="Cu-R_CopD_dom"/>
</dbReference>
<name>A0RXV8_CENSY</name>
<keyword evidence="3 6" id="KW-0812">Transmembrane</keyword>
<dbReference type="GO" id="GO:0005886">
    <property type="term" value="C:plasma membrane"/>
    <property type="evidence" value="ECO:0007669"/>
    <property type="project" value="UniProtKB-SubCell"/>
</dbReference>
<dbReference type="GO" id="GO:0006825">
    <property type="term" value="P:copper ion transport"/>
    <property type="evidence" value="ECO:0007669"/>
    <property type="project" value="InterPro"/>
</dbReference>
<feature type="domain" description="Copper resistance protein D" evidence="7">
    <location>
        <begin position="57"/>
        <end position="164"/>
    </location>
</feature>
<evidence type="ECO:0000313" key="8">
    <source>
        <dbReference type="EMBL" id="ABK78175.1"/>
    </source>
</evidence>
<comment type="subcellular location">
    <subcellularLocation>
        <location evidence="1">Cell membrane</location>
        <topology evidence="1">Multi-pass membrane protein</topology>
    </subcellularLocation>
</comment>
<evidence type="ECO:0000256" key="6">
    <source>
        <dbReference type="SAM" id="Phobius"/>
    </source>
</evidence>
<dbReference type="STRING" id="414004.CENSYa_1553"/>
<keyword evidence="9" id="KW-1185">Reference proteome</keyword>
<feature type="transmembrane region" description="Helical" evidence="6">
    <location>
        <begin position="144"/>
        <end position="165"/>
    </location>
</feature>
<sequence>MRHAAMPLENAIITWIHLVSAAIWVGGGLFLGVVLAPVLKKTSMSLEERIRMMVIVGRRFNIVGIPSLIILMGTGLYTAYPILAGPRPLLDSSYGTFLFIKMALVVAVVVLLAVHVRIIRGDIERRILSGAMPENEVRSLRKKIIILGEVIAMVSVGILFFAALMDAGV</sequence>
<evidence type="ECO:0000259" key="7">
    <source>
        <dbReference type="Pfam" id="PF05425"/>
    </source>
</evidence>
<evidence type="ECO:0000256" key="5">
    <source>
        <dbReference type="ARBA" id="ARBA00023136"/>
    </source>
</evidence>
<keyword evidence="5 6" id="KW-0472">Membrane</keyword>
<dbReference type="HOGENOM" id="CLU_136219_0_0_2"/>
<dbReference type="KEGG" id="csy:CENSYa_1553"/>
<evidence type="ECO:0000256" key="3">
    <source>
        <dbReference type="ARBA" id="ARBA00022692"/>
    </source>
</evidence>
<dbReference type="AlphaFoldDB" id="A0RXV8"/>
<dbReference type="InterPro" id="IPR032694">
    <property type="entry name" value="CopC/D"/>
</dbReference>
<feature type="transmembrane region" description="Helical" evidence="6">
    <location>
        <begin position="94"/>
        <end position="116"/>
    </location>
</feature>
<evidence type="ECO:0000256" key="1">
    <source>
        <dbReference type="ARBA" id="ARBA00004651"/>
    </source>
</evidence>
<feature type="transmembrane region" description="Helical" evidence="6">
    <location>
        <begin position="12"/>
        <end position="39"/>
    </location>
</feature>
<gene>
    <name evidence="8" type="ordered locus">CENSYa_1553</name>
</gene>
<dbReference type="PANTHER" id="PTHR34820">
    <property type="entry name" value="INNER MEMBRANE PROTEIN YEBZ"/>
    <property type="match status" value="1"/>
</dbReference>
<organism evidence="8 9">
    <name type="scientific">Cenarchaeum symbiosum (strain A)</name>
    <dbReference type="NCBI Taxonomy" id="414004"/>
    <lineage>
        <taxon>Archaea</taxon>
        <taxon>Nitrososphaerota</taxon>
        <taxon>Candidatus Cenarchaeales</taxon>
        <taxon>Candidatus Cenarchaeaceae</taxon>
        <taxon>Candidatus Cenarchaeum</taxon>
    </lineage>
</organism>
<dbReference type="Proteomes" id="UP000000758">
    <property type="component" value="Chromosome"/>
</dbReference>
<dbReference type="EMBL" id="DP000238">
    <property type="protein sequence ID" value="ABK78175.1"/>
    <property type="molecule type" value="Genomic_DNA"/>
</dbReference>
<keyword evidence="2" id="KW-1003">Cell membrane</keyword>
<dbReference type="PANTHER" id="PTHR34820:SF4">
    <property type="entry name" value="INNER MEMBRANE PROTEIN YEBZ"/>
    <property type="match status" value="1"/>
</dbReference>
<evidence type="ECO:0000256" key="4">
    <source>
        <dbReference type="ARBA" id="ARBA00022989"/>
    </source>
</evidence>
<evidence type="ECO:0000256" key="2">
    <source>
        <dbReference type="ARBA" id="ARBA00022475"/>
    </source>
</evidence>
<proteinExistence type="predicted"/>
<evidence type="ECO:0000313" key="9">
    <source>
        <dbReference type="Proteomes" id="UP000000758"/>
    </source>
</evidence>
<protein>
    <submittedName>
        <fullName evidence="8">Copper export protein</fullName>
    </submittedName>
</protein>